<evidence type="ECO:0000313" key="2">
    <source>
        <dbReference type="EMBL" id="PHJ24211.1"/>
    </source>
</evidence>
<dbReference type="AlphaFoldDB" id="A0A2C6KJI5"/>
<dbReference type="GeneID" id="94425351"/>
<dbReference type="Proteomes" id="UP000221165">
    <property type="component" value="Unassembled WGS sequence"/>
</dbReference>
<feature type="chain" id="PRO_5012406284" description="Transmembrane protein" evidence="1">
    <location>
        <begin position="31"/>
        <end position="171"/>
    </location>
</feature>
<keyword evidence="1" id="KW-0732">Signal</keyword>
<sequence length="171" mass="19012">MMANSRPLLALVVSVSSLLVLRWCLVGVLCLSPTPGSYNSLVGEEVPLGAFVDDDGSSNLAPEYAFAEGGDEGEHQDKPWDPTAGKYFAEDFPLGTTIASWLDDPPVWLQNLKPKTKKKFDTLLEQLRARPPEERPTAPEIPILRKLFKNLPKDKPKKGVLQKVRTLFKKK</sequence>
<evidence type="ECO:0000256" key="1">
    <source>
        <dbReference type="SAM" id="SignalP"/>
    </source>
</evidence>
<dbReference type="RefSeq" id="XP_067925884.1">
    <property type="nucleotide sequence ID" value="XM_068062140.1"/>
</dbReference>
<evidence type="ECO:0000313" key="3">
    <source>
        <dbReference type="Proteomes" id="UP000221165"/>
    </source>
</evidence>
<protein>
    <recommendedName>
        <fullName evidence="4">Transmembrane protein</fullName>
    </recommendedName>
</protein>
<feature type="signal peptide" evidence="1">
    <location>
        <begin position="1"/>
        <end position="30"/>
    </location>
</feature>
<reference evidence="2 3" key="1">
    <citation type="journal article" date="2017" name="Int. J. Parasitol.">
        <title>The genome of the protozoan parasite Cystoisospora suis and a reverse vaccinology approach to identify vaccine candidates.</title>
        <authorList>
            <person name="Palmieri N."/>
            <person name="Shrestha A."/>
            <person name="Ruttkowski B."/>
            <person name="Beck T."/>
            <person name="Vogl C."/>
            <person name="Tomley F."/>
            <person name="Blake D.P."/>
            <person name="Joachim A."/>
        </authorList>
    </citation>
    <scope>NUCLEOTIDE SEQUENCE [LARGE SCALE GENOMIC DNA]</scope>
    <source>
        <strain evidence="2 3">Wien I</strain>
    </source>
</reference>
<proteinExistence type="predicted"/>
<gene>
    <name evidence="2" type="ORF">CSUI_001937</name>
</gene>
<name>A0A2C6KJI5_9APIC</name>
<accession>A0A2C6KJI5</accession>
<dbReference type="EMBL" id="MIGC01000806">
    <property type="protein sequence ID" value="PHJ24211.1"/>
    <property type="molecule type" value="Genomic_DNA"/>
</dbReference>
<comment type="caution">
    <text evidence="2">The sequence shown here is derived from an EMBL/GenBank/DDBJ whole genome shotgun (WGS) entry which is preliminary data.</text>
</comment>
<dbReference type="VEuPathDB" id="ToxoDB:CSUI_001937"/>
<organism evidence="2 3">
    <name type="scientific">Cystoisospora suis</name>
    <dbReference type="NCBI Taxonomy" id="483139"/>
    <lineage>
        <taxon>Eukaryota</taxon>
        <taxon>Sar</taxon>
        <taxon>Alveolata</taxon>
        <taxon>Apicomplexa</taxon>
        <taxon>Conoidasida</taxon>
        <taxon>Coccidia</taxon>
        <taxon>Eucoccidiorida</taxon>
        <taxon>Eimeriorina</taxon>
        <taxon>Sarcocystidae</taxon>
        <taxon>Cystoisospora</taxon>
    </lineage>
</organism>
<evidence type="ECO:0008006" key="4">
    <source>
        <dbReference type="Google" id="ProtNLM"/>
    </source>
</evidence>
<keyword evidence="3" id="KW-1185">Reference proteome</keyword>